<evidence type="ECO:0000313" key="4">
    <source>
        <dbReference type="EMBL" id="TCC97152.1"/>
    </source>
</evidence>
<dbReference type="InterPro" id="IPR036291">
    <property type="entry name" value="NAD(P)-bd_dom_sf"/>
</dbReference>
<name>A0A4R0NDJ4_9SPHI</name>
<evidence type="ECO:0000256" key="2">
    <source>
        <dbReference type="ARBA" id="ARBA00023002"/>
    </source>
</evidence>
<sequence>MKKTILITGASRGFGKIWAEAFLKRGDNVIATARNIDSLKDLAEAYGSSVLTLELDVTDRTQTFEVLGKAHAHFGVLDVVINNAGYGLFGTIEEASEQEAREQFEANVFGTLWVSQAAIPLMRNQGHGHIIQVSSVLGIASIPNLGLYNASKWAVEAMSEAMAAEIKAFGIHTTLVEPVGYSTDWSGASAVHSKPIDVYDGLRAVVYEELKNMPFGNPDATADAILKVVDEEVPPLRIFFGKTALPWINQVYADRLSQWEAWNEVSVAAHG</sequence>
<reference evidence="4 5" key="1">
    <citation type="submission" date="2019-02" db="EMBL/GenBank/DDBJ databases">
        <title>Pedobacter sp. RP-3-8 sp. nov., isolated from Arctic soil.</title>
        <authorList>
            <person name="Dahal R.H."/>
        </authorList>
    </citation>
    <scope>NUCLEOTIDE SEQUENCE [LARGE SCALE GENOMIC DNA]</scope>
    <source>
        <strain evidence="4 5">RP-3-8</strain>
    </source>
</reference>
<comment type="similarity">
    <text evidence="1 3">Belongs to the short-chain dehydrogenases/reductases (SDR) family.</text>
</comment>
<dbReference type="CDD" id="cd05374">
    <property type="entry name" value="17beta-HSD-like_SDR_c"/>
    <property type="match status" value="1"/>
</dbReference>
<evidence type="ECO:0000256" key="1">
    <source>
        <dbReference type="ARBA" id="ARBA00006484"/>
    </source>
</evidence>
<dbReference type="PROSITE" id="PS00061">
    <property type="entry name" value="ADH_SHORT"/>
    <property type="match status" value="1"/>
</dbReference>
<proteinExistence type="inferred from homology"/>
<dbReference type="EMBL" id="SJSM01000004">
    <property type="protein sequence ID" value="TCC97152.1"/>
    <property type="molecule type" value="Genomic_DNA"/>
</dbReference>
<keyword evidence="5" id="KW-1185">Reference proteome</keyword>
<dbReference type="Pfam" id="PF00106">
    <property type="entry name" value="adh_short"/>
    <property type="match status" value="1"/>
</dbReference>
<dbReference type="PRINTS" id="PR00080">
    <property type="entry name" value="SDRFAMILY"/>
</dbReference>
<dbReference type="PANTHER" id="PTHR43976">
    <property type="entry name" value="SHORT CHAIN DEHYDROGENASE"/>
    <property type="match status" value="1"/>
</dbReference>
<dbReference type="GO" id="GO:0016491">
    <property type="term" value="F:oxidoreductase activity"/>
    <property type="evidence" value="ECO:0007669"/>
    <property type="project" value="UniProtKB-KW"/>
</dbReference>
<dbReference type="Proteomes" id="UP000291117">
    <property type="component" value="Unassembled WGS sequence"/>
</dbReference>
<protein>
    <submittedName>
        <fullName evidence="4">SDR family NAD(P)-dependent oxidoreductase</fullName>
    </submittedName>
</protein>
<dbReference type="InterPro" id="IPR002347">
    <property type="entry name" value="SDR_fam"/>
</dbReference>
<comment type="caution">
    <text evidence="4">The sequence shown here is derived from an EMBL/GenBank/DDBJ whole genome shotgun (WGS) entry which is preliminary data.</text>
</comment>
<dbReference type="AlphaFoldDB" id="A0A4R0NDJ4"/>
<organism evidence="4 5">
    <name type="scientific">Pedobacter hiemivivus</name>
    <dbReference type="NCBI Taxonomy" id="2530454"/>
    <lineage>
        <taxon>Bacteria</taxon>
        <taxon>Pseudomonadati</taxon>
        <taxon>Bacteroidota</taxon>
        <taxon>Sphingobacteriia</taxon>
        <taxon>Sphingobacteriales</taxon>
        <taxon>Sphingobacteriaceae</taxon>
        <taxon>Pedobacter</taxon>
    </lineage>
</organism>
<evidence type="ECO:0000256" key="3">
    <source>
        <dbReference type="RuleBase" id="RU000363"/>
    </source>
</evidence>
<keyword evidence="2" id="KW-0560">Oxidoreductase</keyword>
<dbReference type="SUPFAM" id="SSF51735">
    <property type="entry name" value="NAD(P)-binding Rossmann-fold domains"/>
    <property type="match status" value="1"/>
</dbReference>
<evidence type="ECO:0000313" key="5">
    <source>
        <dbReference type="Proteomes" id="UP000291117"/>
    </source>
</evidence>
<dbReference type="PRINTS" id="PR00081">
    <property type="entry name" value="GDHRDH"/>
</dbReference>
<accession>A0A4R0NDJ4</accession>
<dbReference type="RefSeq" id="WP_131608565.1">
    <property type="nucleotide sequence ID" value="NZ_SJSM01000004.1"/>
</dbReference>
<dbReference type="Gene3D" id="3.40.50.720">
    <property type="entry name" value="NAD(P)-binding Rossmann-like Domain"/>
    <property type="match status" value="1"/>
</dbReference>
<dbReference type="PANTHER" id="PTHR43976:SF16">
    <property type="entry name" value="SHORT-CHAIN DEHYDROGENASE_REDUCTASE FAMILY PROTEIN"/>
    <property type="match status" value="1"/>
</dbReference>
<dbReference type="OrthoDB" id="1235794at2"/>
<dbReference type="InterPro" id="IPR020904">
    <property type="entry name" value="Sc_DH/Rdtase_CS"/>
</dbReference>
<gene>
    <name evidence="4" type="ORF">EZ444_09885</name>
</gene>
<dbReference type="NCBIfam" id="NF006114">
    <property type="entry name" value="PRK08263.1"/>
    <property type="match status" value="1"/>
</dbReference>
<dbReference type="InterPro" id="IPR051911">
    <property type="entry name" value="SDR_oxidoreductase"/>
</dbReference>